<feature type="compositionally biased region" description="Polar residues" evidence="1">
    <location>
        <begin position="61"/>
        <end position="80"/>
    </location>
</feature>
<proteinExistence type="predicted"/>
<keyword evidence="3" id="KW-1185">Reference proteome</keyword>
<reference evidence="2 3" key="1">
    <citation type="journal article" date="2021" name="BMC Genomics">
        <title>Datura genome reveals duplications of psychoactive alkaloid biosynthetic genes and high mutation rate following tissue culture.</title>
        <authorList>
            <person name="Rajewski A."/>
            <person name="Carter-House D."/>
            <person name="Stajich J."/>
            <person name="Litt A."/>
        </authorList>
    </citation>
    <scope>NUCLEOTIDE SEQUENCE [LARGE SCALE GENOMIC DNA]</scope>
    <source>
        <strain evidence="2">AR-01</strain>
    </source>
</reference>
<accession>A0ABS8UKY4</accession>
<sequence length="103" mass="11657">MGKTIEEALHLLNEISENAIQWPSDCVVIKKAATVNTQQPSQFEAYHMCGGNHLNHECQATNQNDEQVQNPPGYSNQNRGQPKFLPYQQRPQQAHPGLDDLLY</sequence>
<organism evidence="2 3">
    <name type="scientific">Datura stramonium</name>
    <name type="common">Jimsonweed</name>
    <name type="synonym">Common thornapple</name>
    <dbReference type="NCBI Taxonomy" id="4076"/>
    <lineage>
        <taxon>Eukaryota</taxon>
        <taxon>Viridiplantae</taxon>
        <taxon>Streptophyta</taxon>
        <taxon>Embryophyta</taxon>
        <taxon>Tracheophyta</taxon>
        <taxon>Spermatophyta</taxon>
        <taxon>Magnoliopsida</taxon>
        <taxon>eudicotyledons</taxon>
        <taxon>Gunneridae</taxon>
        <taxon>Pentapetalae</taxon>
        <taxon>asterids</taxon>
        <taxon>lamiids</taxon>
        <taxon>Solanales</taxon>
        <taxon>Solanaceae</taxon>
        <taxon>Solanoideae</taxon>
        <taxon>Datureae</taxon>
        <taxon>Datura</taxon>
    </lineage>
</organism>
<protein>
    <submittedName>
        <fullName evidence="2">Uncharacterized protein</fullName>
    </submittedName>
</protein>
<evidence type="ECO:0000256" key="1">
    <source>
        <dbReference type="SAM" id="MobiDB-lite"/>
    </source>
</evidence>
<comment type="caution">
    <text evidence="2">The sequence shown here is derived from an EMBL/GenBank/DDBJ whole genome shotgun (WGS) entry which is preliminary data.</text>
</comment>
<gene>
    <name evidence="2" type="ORF">HAX54_017556</name>
</gene>
<evidence type="ECO:0000313" key="3">
    <source>
        <dbReference type="Proteomes" id="UP000823775"/>
    </source>
</evidence>
<feature type="non-terminal residue" evidence="2">
    <location>
        <position position="103"/>
    </location>
</feature>
<evidence type="ECO:0000313" key="2">
    <source>
        <dbReference type="EMBL" id="MCD9559554.1"/>
    </source>
</evidence>
<name>A0ABS8UKY4_DATST</name>
<dbReference type="EMBL" id="JACEIK010002167">
    <property type="protein sequence ID" value="MCD9559554.1"/>
    <property type="molecule type" value="Genomic_DNA"/>
</dbReference>
<feature type="region of interest" description="Disordered" evidence="1">
    <location>
        <begin position="61"/>
        <end position="103"/>
    </location>
</feature>
<dbReference type="Proteomes" id="UP000823775">
    <property type="component" value="Unassembled WGS sequence"/>
</dbReference>